<dbReference type="OMA" id="WTLHPDD"/>
<evidence type="ECO:0000259" key="11">
    <source>
        <dbReference type="SMART" id="SM00739"/>
    </source>
</evidence>
<evidence type="ECO:0000256" key="6">
    <source>
        <dbReference type="ARBA" id="ARBA00023274"/>
    </source>
</evidence>
<evidence type="ECO:0000256" key="8">
    <source>
        <dbReference type="ARBA" id="ARBA00035357"/>
    </source>
</evidence>
<dbReference type="PANTHER" id="PTHR12903">
    <property type="entry name" value="MITOCHONDRIAL RIBOSOMAL PROTEIN L24"/>
    <property type="match status" value="1"/>
</dbReference>
<accession>A0A6I8NXA3</accession>
<dbReference type="Pfam" id="PF00467">
    <property type="entry name" value="KOW"/>
    <property type="match status" value="1"/>
</dbReference>
<dbReference type="InterPro" id="IPR005824">
    <property type="entry name" value="KOW"/>
</dbReference>
<keyword evidence="4 9" id="KW-0689">Ribosomal protein</keyword>
<proteinExistence type="inferred from homology"/>
<evidence type="ECO:0000313" key="13">
    <source>
        <dbReference type="Proteomes" id="UP000002279"/>
    </source>
</evidence>
<dbReference type="CDD" id="cd06089">
    <property type="entry name" value="KOW_RPL26"/>
    <property type="match status" value="1"/>
</dbReference>
<dbReference type="InParanoid" id="A0A6I8NXA3"/>
<keyword evidence="5" id="KW-0496">Mitochondrion</keyword>
<name>A0A6I8NXA3_ORNAN</name>
<dbReference type="Gene3D" id="2.30.30.30">
    <property type="match status" value="1"/>
</dbReference>
<sequence length="322" mass="36340">MRTTAPGGGPSRHALRRQRPPPPLPARRSGSQRAPRRSAGPLPPFPRGLRVRPFRRPAGDPRGDPRDPPGHPSPLPPPGTGRHRPGAARTRAQLPKPRRLGPGPGAMRLSALLARVAQPVMPRGYRRGMNRPGSLADKRRNPPGIRRRPVLLEPIADDDWHLFCGDTVEILIGHHKGRQGKVNQVIRERNWVVVEGLNTHFRYIGRTEDHYGTMIPSEAPLLHDQVTLVDPTDRKPTTIEWRYTEEGERVRVSTRTGRIIPKPEFPRPDGIVPEQWIDGPKDTSVEAALERTYVPSLRTLGEEVMEKMGIVETRRPRKVYWY</sequence>
<dbReference type="InterPro" id="IPR008991">
    <property type="entry name" value="Translation_prot_SH3-like_sf"/>
</dbReference>
<dbReference type="InterPro" id="IPR005825">
    <property type="entry name" value="Ribosomal_uL24_CS"/>
</dbReference>
<keyword evidence="3" id="KW-0809">Transit peptide</keyword>
<reference evidence="12" key="2">
    <citation type="submission" date="2025-08" db="UniProtKB">
        <authorList>
            <consortium name="Ensembl"/>
        </authorList>
    </citation>
    <scope>IDENTIFICATION</scope>
    <source>
        <strain evidence="12">Glennie</strain>
    </source>
</reference>
<protein>
    <recommendedName>
        <fullName evidence="7">Large ribosomal subunit protein uL24m</fullName>
    </recommendedName>
    <alternativeName>
        <fullName evidence="8">39S ribosomal protein L24, mitochondrial</fullName>
    </alternativeName>
</protein>
<dbReference type="SUPFAM" id="SSF50104">
    <property type="entry name" value="Translation proteins SH3-like domain"/>
    <property type="match status" value="1"/>
</dbReference>
<feature type="region of interest" description="Disordered" evidence="10">
    <location>
        <begin position="123"/>
        <end position="142"/>
    </location>
</feature>
<comment type="subcellular location">
    <subcellularLocation>
        <location evidence="1">Mitochondrion</location>
    </subcellularLocation>
</comment>
<dbReference type="InterPro" id="IPR041988">
    <property type="entry name" value="Ribosomal_uL24_KOW"/>
</dbReference>
<dbReference type="AlphaFoldDB" id="A0A6I8NXA3"/>
<dbReference type="PROSITE" id="PS01108">
    <property type="entry name" value="RIBOSOMAL_L24"/>
    <property type="match status" value="1"/>
</dbReference>
<keyword evidence="13" id="KW-1185">Reference proteome</keyword>
<feature type="compositionally biased region" description="Basic and acidic residues" evidence="10">
    <location>
        <begin position="57"/>
        <end position="69"/>
    </location>
</feature>
<evidence type="ECO:0000256" key="1">
    <source>
        <dbReference type="ARBA" id="ARBA00004173"/>
    </source>
</evidence>
<evidence type="ECO:0000256" key="9">
    <source>
        <dbReference type="RuleBase" id="RU003477"/>
    </source>
</evidence>
<organism evidence="12 13">
    <name type="scientific">Ornithorhynchus anatinus</name>
    <name type="common">Duckbill platypus</name>
    <dbReference type="NCBI Taxonomy" id="9258"/>
    <lineage>
        <taxon>Eukaryota</taxon>
        <taxon>Metazoa</taxon>
        <taxon>Chordata</taxon>
        <taxon>Craniata</taxon>
        <taxon>Vertebrata</taxon>
        <taxon>Euteleostomi</taxon>
        <taxon>Mammalia</taxon>
        <taxon>Monotremata</taxon>
        <taxon>Ornithorhynchidae</taxon>
        <taxon>Ornithorhynchus</taxon>
    </lineage>
</organism>
<evidence type="ECO:0000256" key="5">
    <source>
        <dbReference type="ARBA" id="ARBA00023128"/>
    </source>
</evidence>
<dbReference type="InterPro" id="IPR057264">
    <property type="entry name" value="Ribosomal_uL24_C"/>
</dbReference>
<dbReference type="Proteomes" id="UP000002279">
    <property type="component" value="Chromosome X5"/>
</dbReference>
<evidence type="ECO:0000256" key="10">
    <source>
        <dbReference type="SAM" id="MobiDB-lite"/>
    </source>
</evidence>
<dbReference type="GO" id="GO:0005739">
    <property type="term" value="C:mitochondrion"/>
    <property type="evidence" value="ECO:0000318"/>
    <property type="project" value="GO_Central"/>
</dbReference>
<dbReference type="GO" id="GO:0006412">
    <property type="term" value="P:translation"/>
    <property type="evidence" value="ECO:0000318"/>
    <property type="project" value="GO_Central"/>
</dbReference>
<evidence type="ECO:0000256" key="3">
    <source>
        <dbReference type="ARBA" id="ARBA00022946"/>
    </source>
</evidence>
<reference evidence="12" key="3">
    <citation type="submission" date="2025-09" db="UniProtKB">
        <authorList>
            <consortium name="Ensembl"/>
        </authorList>
    </citation>
    <scope>IDENTIFICATION</scope>
    <source>
        <strain evidence="12">Glennie</strain>
    </source>
</reference>
<dbReference type="Bgee" id="ENSOANG00000036072">
    <property type="expression patterns" value="Expressed in heart and 7 other cell types or tissues"/>
</dbReference>
<dbReference type="FunFam" id="2.30.30.30:FF:000032">
    <property type="entry name" value="39S ribosomal protein L24, mitochondrial"/>
    <property type="match status" value="1"/>
</dbReference>
<keyword evidence="6 9" id="KW-0687">Ribonucleoprotein</keyword>
<dbReference type="Ensembl" id="ENSOANT00000061865.1">
    <property type="protein sequence ID" value="ENSOANP00000045531.1"/>
    <property type="gene ID" value="ENSOANG00000036072.1"/>
</dbReference>
<dbReference type="InterPro" id="IPR003256">
    <property type="entry name" value="Ribosomal_uL24"/>
</dbReference>
<evidence type="ECO:0000313" key="12">
    <source>
        <dbReference type="Ensembl" id="ENSOANP00000045531.1"/>
    </source>
</evidence>
<gene>
    <name evidence="12" type="primary">MRPL24</name>
</gene>
<reference evidence="12 13" key="1">
    <citation type="journal article" date="2008" name="Nature">
        <title>Genome analysis of the platypus reveals unique signatures of evolution.</title>
        <authorList>
            <person name="Warren W.C."/>
            <person name="Hillier L.W."/>
            <person name="Marshall Graves J.A."/>
            <person name="Birney E."/>
            <person name="Ponting C.P."/>
            <person name="Grutzner F."/>
            <person name="Belov K."/>
            <person name="Miller W."/>
            <person name="Clarke L."/>
            <person name="Chinwalla A.T."/>
            <person name="Yang S.P."/>
            <person name="Heger A."/>
            <person name="Locke D.P."/>
            <person name="Miethke P."/>
            <person name="Waters P.D."/>
            <person name="Veyrunes F."/>
            <person name="Fulton L."/>
            <person name="Fulton B."/>
            <person name="Graves T."/>
            <person name="Wallis J."/>
            <person name="Puente X.S."/>
            <person name="Lopez-Otin C."/>
            <person name="Ordonez G.R."/>
            <person name="Eichler E.E."/>
            <person name="Chen L."/>
            <person name="Cheng Z."/>
            <person name="Deakin J.E."/>
            <person name="Alsop A."/>
            <person name="Thompson K."/>
            <person name="Kirby P."/>
            <person name="Papenfuss A.T."/>
            <person name="Wakefield M.J."/>
            <person name="Olender T."/>
            <person name="Lancet D."/>
            <person name="Huttley G.A."/>
            <person name="Smit A.F."/>
            <person name="Pask A."/>
            <person name="Temple-Smith P."/>
            <person name="Batzer M.A."/>
            <person name="Walker J.A."/>
            <person name="Konkel M.K."/>
            <person name="Harris R.S."/>
            <person name="Whittington C.M."/>
            <person name="Wong E.S."/>
            <person name="Gemmell N.J."/>
            <person name="Buschiazzo E."/>
            <person name="Vargas Jentzsch I.M."/>
            <person name="Merkel A."/>
            <person name="Schmitz J."/>
            <person name="Zemann A."/>
            <person name="Churakov G."/>
            <person name="Kriegs J.O."/>
            <person name="Brosius J."/>
            <person name="Murchison E.P."/>
            <person name="Sachidanandam R."/>
            <person name="Smith C."/>
            <person name="Hannon G.J."/>
            <person name="Tsend-Ayush E."/>
            <person name="McMillan D."/>
            <person name="Attenborough R."/>
            <person name="Rens W."/>
            <person name="Ferguson-Smith M."/>
            <person name="Lefevre C.M."/>
            <person name="Sharp J.A."/>
            <person name="Nicholas K.R."/>
            <person name="Ray D.A."/>
            <person name="Kube M."/>
            <person name="Reinhardt R."/>
            <person name="Pringle T.H."/>
            <person name="Taylor J."/>
            <person name="Jones R.C."/>
            <person name="Nixon B."/>
            <person name="Dacheux J.L."/>
            <person name="Niwa H."/>
            <person name="Sekita Y."/>
            <person name="Huang X."/>
            <person name="Stark A."/>
            <person name="Kheradpour P."/>
            <person name="Kellis M."/>
            <person name="Flicek P."/>
            <person name="Chen Y."/>
            <person name="Webber C."/>
            <person name="Hardison R."/>
            <person name="Nelson J."/>
            <person name="Hallsworth-Pepin K."/>
            <person name="Delehaunty K."/>
            <person name="Markovic C."/>
            <person name="Minx P."/>
            <person name="Feng Y."/>
            <person name="Kremitzki C."/>
            <person name="Mitreva M."/>
            <person name="Glasscock J."/>
            <person name="Wylie T."/>
            <person name="Wohldmann P."/>
            <person name="Thiru P."/>
            <person name="Nhan M.N."/>
            <person name="Pohl C.S."/>
            <person name="Smith S.M."/>
            <person name="Hou S."/>
            <person name="Nefedov M."/>
            <person name="de Jong P.J."/>
            <person name="Renfree M.B."/>
            <person name="Mardis E.R."/>
            <person name="Wilson R.K."/>
        </authorList>
    </citation>
    <scope>NUCLEOTIDE SEQUENCE [LARGE SCALE GENOMIC DNA]</scope>
    <source>
        <strain evidence="12 13">Glennie</strain>
    </source>
</reference>
<dbReference type="InterPro" id="IPR014722">
    <property type="entry name" value="Rib_uL2_dom2"/>
</dbReference>
<evidence type="ECO:0000256" key="2">
    <source>
        <dbReference type="ARBA" id="ARBA00010618"/>
    </source>
</evidence>
<feature type="region of interest" description="Disordered" evidence="10">
    <location>
        <begin position="1"/>
        <end position="106"/>
    </location>
</feature>
<feature type="compositionally biased region" description="Gly residues" evidence="10">
    <location>
        <begin position="1"/>
        <end position="10"/>
    </location>
</feature>
<dbReference type="GO" id="GO:0005762">
    <property type="term" value="C:mitochondrial large ribosomal subunit"/>
    <property type="evidence" value="ECO:0007669"/>
    <property type="project" value="Ensembl"/>
</dbReference>
<feature type="compositionally biased region" description="Pro residues" evidence="10">
    <location>
        <begin position="70"/>
        <end position="79"/>
    </location>
</feature>
<evidence type="ECO:0000256" key="4">
    <source>
        <dbReference type="ARBA" id="ARBA00022980"/>
    </source>
</evidence>
<dbReference type="SMART" id="SM00739">
    <property type="entry name" value="KOW"/>
    <property type="match status" value="1"/>
</dbReference>
<evidence type="ECO:0000256" key="7">
    <source>
        <dbReference type="ARBA" id="ARBA00035283"/>
    </source>
</evidence>
<comment type="similarity">
    <text evidence="2 9">Belongs to the universal ribosomal protein uL24 family.</text>
</comment>
<dbReference type="GO" id="GO:0003735">
    <property type="term" value="F:structural constituent of ribosome"/>
    <property type="evidence" value="ECO:0007669"/>
    <property type="project" value="InterPro"/>
</dbReference>
<dbReference type="GeneTree" id="ENSGT00390000014542"/>
<dbReference type="NCBIfam" id="TIGR01079">
    <property type="entry name" value="rplX_bact"/>
    <property type="match status" value="1"/>
</dbReference>
<dbReference type="Pfam" id="PF17136">
    <property type="entry name" value="ribosomal_L24"/>
    <property type="match status" value="1"/>
</dbReference>
<dbReference type="FunCoup" id="A0A6I8NXA3">
    <property type="interactions" value="1542"/>
</dbReference>
<feature type="domain" description="KOW" evidence="11">
    <location>
        <begin position="161"/>
        <end position="188"/>
    </location>
</feature>
<dbReference type="GO" id="GO:0003723">
    <property type="term" value="F:RNA binding"/>
    <property type="evidence" value="ECO:0007669"/>
    <property type="project" value="InterPro"/>
</dbReference>